<evidence type="ECO:0000313" key="2">
    <source>
        <dbReference type="Proteomes" id="UP000236173"/>
    </source>
</evidence>
<dbReference type="EMBL" id="BEHT01000013">
    <property type="protein sequence ID" value="GBC98639.1"/>
    <property type="molecule type" value="Genomic_DNA"/>
</dbReference>
<dbReference type="Gene3D" id="2.20.25.10">
    <property type="match status" value="1"/>
</dbReference>
<dbReference type="PANTHER" id="PTHR33505">
    <property type="entry name" value="ZGC:162634"/>
    <property type="match status" value="1"/>
</dbReference>
<comment type="caution">
    <text evidence="1">The sequence shown here is derived from an EMBL/GenBank/DDBJ whole genome shotgun (WGS) entry which is preliminary data.</text>
</comment>
<gene>
    <name evidence="1" type="ORF">HRbin17_01153</name>
</gene>
<evidence type="ECO:0000313" key="1">
    <source>
        <dbReference type="EMBL" id="GBC98639.1"/>
    </source>
</evidence>
<dbReference type="Proteomes" id="UP000236173">
    <property type="component" value="Unassembled WGS sequence"/>
</dbReference>
<reference evidence="2" key="1">
    <citation type="submission" date="2017-09" db="EMBL/GenBank/DDBJ databases">
        <title>Metaegenomics of thermophilic ammonia-oxidizing enrichment culture.</title>
        <authorList>
            <person name="Kato S."/>
            <person name="Suzuki K."/>
        </authorList>
    </citation>
    <scope>NUCLEOTIDE SEQUENCE [LARGE SCALE GENOMIC DNA]</scope>
</reference>
<dbReference type="SUPFAM" id="SSF158997">
    <property type="entry name" value="Trm112p-like"/>
    <property type="match status" value="1"/>
</dbReference>
<name>A0A2H5XBT2_9BACT</name>
<protein>
    <submittedName>
        <fullName evidence="1">Uncharacterized protein</fullName>
    </submittedName>
</protein>
<organism evidence="1 2">
    <name type="scientific">Candidatus Fervidibacter japonicus</name>
    <dbReference type="NCBI Taxonomy" id="2035412"/>
    <lineage>
        <taxon>Bacteria</taxon>
        <taxon>Candidatus Fervidibacterota</taxon>
        <taxon>Candidatus Fervidibacter</taxon>
    </lineage>
</organism>
<accession>A0A2H5XBT2</accession>
<dbReference type="InterPro" id="IPR005651">
    <property type="entry name" value="Trm112-like"/>
</dbReference>
<sequence>MAERQELIPQWLLEIMCCPVPECRGDLEVWAEQQRIVCKKCKRRYPIRDGIPVMLIDEAELPPQGEGTQ</sequence>
<dbReference type="PANTHER" id="PTHR33505:SF4">
    <property type="entry name" value="PROTEIN PREY, MITOCHONDRIAL"/>
    <property type="match status" value="1"/>
</dbReference>
<dbReference type="AlphaFoldDB" id="A0A2H5XBT2"/>
<dbReference type="Pfam" id="PF03966">
    <property type="entry name" value="Trm112p"/>
    <property type="match status" value="1"/>
</dbReference>
<dbReference type="GO" id="GO:0005829">
    <property type="term" value="C:cytosol"/>
    <property type="evidence" value="ECO:0007669"/>
    <property type="project" value="TreeGrafter"/>
</dbReference>
<proteinExistence type="predicted"/>